<dbReference type="InterPro" id="IPR050624">
    <property type="entry name" value="HTH-type_Tx_Regulator"/>
</dbReference>
<dbReference type="EMBL" id="LIUT01000001">
    <property type="protein sequence ID" value="KOR89141.1"/>
    <property type="molecule type" value="Genomic_DNA"/>
</dbReference>
<dbReference type="InterPro" id="IPR009057">
    <property type="entry name" value="Homeodomain-like_sf"/>
</dbReference>
<evidence type="ECO:0000256" key="2">
    <source>
        <dbReference type="PROSITE-ProRule" id="PRU00335"/>
    </source>
</evidence>
<gene>
    <name evidence="4" type="ORF">AM231_08175</name>
</gene>
<dbReference type="Gene3D" id="1.10.357.10">
    <property type="entry name" value="Tetracycline Repressor, domain 2"/>
    <property type="match status" value="1"/>
</dbReference>
<dbReference type="Pfam" id="PF00440">
    <property type="entry name" value="TetR_N"/>
    <property type="match status" value="1"/>
</dbReference>
<dbReference type="AlphaFoldDB" id="A0A0M1P3T1"/>
<protein>
    <submittedName>
        <fullName evidence="4">TetR family transcriptional regulator</fullName>
    </submittedName>
</protein>
<keyword evidence="1 2" id="KW-0238">DNA-binding</keyword>
<evidence type="ECO:0000313" key="4">
    <source>
        <dbReference type="EMBL" id="KOR89141.1"/>
    </source>
</evidence>
<feature type="domain" description="HTH tetR-type" evidence="3">
    <location>
        <begin position="2"/>
        <end position="62"/>
    </location>
</feature>
<keyword evidence="5" id="KW-1185">Reference proteome</keyword>
<reference evidence="5" key="1">
    <citation type="submission" date="2015-08" db="EMBL/GenBank/DDBJ databases">
        <title>Genome sequencing project for genomic taxonomy and phylogenomics of Bacillus-like bacteria.</title>
        <authorList>
            <person name="Liu B."/>
            <person name="Wang J."/>
            <person name="Zhu Y."/>
            <person name="Liu G."/>
            <person name="Chen Q."/>
            <person name="Chen Z."/>
            <person name="Lan J."/>
            <person name="Che J."/>
            <person name="Ge C."/>
            <person name="Shi H."/>
            <person name="Pan Z."/>
            <person name="Liu X."/>
        </authorList>
    </citation>
    <scope>NUCLEOTIDE SEQUENCE [LARGE SCALE GENOMIC DNA]</scope>
    <source>
        <strain evidence="5">FJAT-22460</strain>
    </source>
</reference>
<dbReference type="InterPro" id="IPR001647">
    <property type="entry name" value="HTH_TetR"/>
</dbReference>
<dbReference type="OrthoDB" id="9812993at2"/>
<name>A0A0M1P3T1_9BACL</name>
<dbReference type="PROSITE" id="PS50977">
    <property type="entry name" value="HTH_TETR_2"/>
    <property type="match status" value="1"/>
</dbReference>
<accession>A0A0M1P3T1</accession>
<organism evidence="4 5">
    <name type="scientific">Paenibacillus solani</name>
    <dbReference type="NCBI Taxonomy" id="1705565"/>
    <lineage>
        <taxon>Bacteria</taxon>
        <taxon>Bacillati</taxon>
        <taxon>Bacillota</taxon>
        <taxon>Bacilli</taxon>
        <taxon>Bacillales</taxon>
        <taxon>Paenibacillaceae</taxon>
        <taxon>Paenibacillus</taxon>
    </lineage>
</organism>
<comment type="caution">
    <text evidence="4">The sequence shown here is derived from an EMBL/GenBank/DDBJ whole genome shotgun (WGS) entry which is preliminary data.</text>
</comment>
<evidence type="ECO:0000256" key="1">
    <source>
        <dbReference type="ARBA" id="ARBA00023125"/>
    </source>
</evidence>
<dbReference type="PANTHER" id="PTHR43479">
    <property type="entry name" value="ACREF/ENVCD OPERON REPRESSOR-RELATED"/>
    <property type="match status" value="1"/>
</dbReference>
<dbReference type="RefSeq" id="WP_054402188.1">
    <property type="nucleotide sequence ID" value="NZ_LIUT01000001.1"/>
</dbReference>
<dbReference type="GO" id="GO:0003677">
    <property type="term" value="F:DNA binding"/>
    <property type="evidence" value="ECO:0007669"/>
    <property type="project" value="UniProtKB-UniRule"/>
</dbReference>
<dbReference type="PANTHER" id="PTHR43479:SF22">
    <property type="entry name" value="TRANSCRIPTIONAL REGULATOR, TETR FAMILY"/>
    <property type="match status" value="1"/>
</dbReference>
<dbReference type="PRINTS" id="PR00455">
    <property type="entry name" value="HTHTETR"/>
</dbReference>
<dbReference type="Proteomes" id="UP000036932">
    <property type="component" value="Unassembled WGS sequence"/>
</dbReference>
<proteinExistence type="predicted"/>
<evidence type="ECO:0000259" key="3">
    <source>
        <dbReference type="PROSITE" id="PS50977"/>
    </source>
</evidence>
<evidence type="ECO:0000313" key="5">
    <source>
        <dbReference type="Proteomes" id="UP000036932"/>
    </source>
</evidence>
<dbReference type="PATRIC" id="fig|1705565.3.peg.3572"/>
<sequence>MSLLKEKILQSAIRSFAEKGYQATSIQDIADDCSIAKGSIYKYYGSKEGLYIRILEKRQQDMIDAVEQIRKKGLSRRDTFLEEIAYQFDFFIEHGYYISRDHNELPPANSDKIGTVIHQLQLNMFRYYQDILLRHYGGSIAEWKWDATAVFNGLIREYTFHVLFGFKPLIQKELAVFIAERMDDLVLGLEQRAPRPLLTDELMKEYSMVDLEALIHTQEIRRTALMDTIESIIPDMSITNSRKKDLSEVSAMLREEFTAERPRSFLIQALLKDLSSENELTFYTNQLQQLLRESN</sequence>
<feature type="DNA-binding region" description="H-T-H motif" evidence="2">
    <location>
        <begin position="25"/>
        <end position="44"/>
    </location>
</feature>
<dbReference type="SUPFAM" id="SSF46689">
    <property type="entry name" value="Homeodomain-like"/>
    <property type="match status" value="1"/>
</dbReference>